<evidence type="ECO:0000313" key="2">
    <source>
        <dbReference type="EMBL" id="QHU03279.1"/>
    </source>
</evidence>
<reference evidence="2" key="1">
    <citation type="journal article" date="2020" name="Nature">
        <title>Giant virus diversity and host interactions through global metagenomics.</title>
        <authorList>
            <person name="Schulz F."/>
            <person name="Roux S."/>
            <person name="Paez-Espino D."/>
            <person name="Jungbluth S."/>
            <person name="Walsh D.A."/>
            <person name="Denef V.J."/>
            <person name="McMahon K.D."/>
            <person name="Konstantinidis K.T."/>
            <person name="Eloe-Fadrosh E.A."/>
            <person name="Kyrpides N.C."/>
            <person name="Woyke T."/>
        </authorList>
    </citation>
    <scope>NUCLEOTIDE SEQUENCE</scope>
    <source>
        <strain evidence="2">GVMAG-M-3300026093-6</strain>
    </source>
</reference>
<evidence type="ECO:0000256" key="1">
    <source>
        <dbReference type="SAM" id="Coils"/>
    </source>
</evidence>
<feature type="coiled-coil region" evidence="1">
    <location>
        <begin position="59"/>
        <end position="86"/>
    </location>
</feature>
<dbReference type="AlphaFoldDB" id="A0A6C0JC87"/>
<name>A0A6C0JC87_9ZZZZ</name>
<sequence>MDELYITPNSPLSPKNESNITNLISIVENKNEEDKEIEVFWYGFKQSILNFSKNNDKIYKNLYYQLEFISNKLNNLKKNKQFLNIIEIISNFINDCIIIIFNELIDSYHSNIFITNIKRWEIIIEQNSTEKFLNKELVLYARIYNKIVSKNNIISNDDHIRFFKSIDINNYNENEKIIELTFLVLKYNVSYYLDIILKNYLYIIPYLNQKYKLNIHKSTKGTKIIKLLKNHI</sequence>
<organism evidence="2">
    <name type="scientific">viral metagenome</name>
    <dbReference type="NCBI Taxonomy" id="1070528"/>
    <lineage>
        <taxon>unclassified sequences</taxon>
        <taxon>metagenomes</taxon>
        <taxon>organismal metagenomes</taxon>
    </lineage>
</organism>
<protein>
    <submittedName>
        <fullName evidence="2">Uncharacterized protein</fullName>
    </submittedName>
</protein>
<proteinExistence type="predicted"/>
<dbReference type="EMBL" id="MN740373">
    <property type="protein sequence ID" value="QHU03279.1"/>
    <property type="molecule type" value="Genomic_DNA"/>
</dbReference>
<accession>A0A6C0JC87</accession>
<keyword evidence="1" id="KW-0175">Coiled coil</keyword>